<comment type="caution">
    <text evidence="1">The sequence shown here is derived from an EMBL/GenBank/DDBJ whole genome shotgun (WGS) entry which is preliminary data.</text>
</comment>
<evidence type="ECO:0000313" key="3">
    <source>
        <dbReference type="Proteomes" id="UP000070598"/>
    </source>
</evidence>
<dbReference type="EMBL" id="JYIK01001096">
    <property type="protein sequence ID" value="KWX06584.1"/>
    <property type="molecule type" value="Genomic_DNA"/>
</dbReference>
<proteinExistence type="predicted"/>
<reference evidence="3" key="2">
    <citation type="submission" date="2015-02" db="EMBL/GenBank/DDBJ databases">
        <title>Physiological reanalysis, assessment of diazotrophy, and genome sequences of multiple isolates of Streptomyces thermoautotrophicus.</title>
        <authorList>
            <person name="MacKellar D.C."/>
            <person name="Lieber L."/>
            <person name="Norman J."/>
            <person name="Bolger A."/>
            <person name="Tobin C."/>
            <person name="Murray J.W."/>
            <person name="Friesen M."/>
            <person name="Prell J."/>
        </authorList>
    </citation>
    <scope>NUCLEOTIDE SEQUENCE [LARGE SCALE GENOMIC DNA]</scope>
    <source>
        <strain evidence="3">UBT1</strain>
    </source>
</reference>
<name>A0A132N4Z0_9ACTN</name>
<gene>
    <name evidence="1" type="ORF">TH66_04995</name>
    <name evidence="2" type="ORF">TR74_21580</name>
</gene>
<reference evidence="1 4" key="1">
    <citation type="submission" date="2015-02" db="EMBL/GenBank/DDBJ databases">
        <title>Physiological reanalysis, assessment of diazotrophy, and genome sequences of multiple isolates of Streptomyces thermoautotrophicus.</title>
        <authorList>
            <person name="MacKellar D.C."/>
            <person name="Lieber L."/>
            <person name="Norman J."/>
            <person name="Bolger A."/>
            <person name="Tobin C."/>
            <person name="Murray J.W."/>
            <person name="Prell J."/>
        </authorList>
    </citation>
    <scope>NUCLEOTIDE SEQUENCE [LARGE SCALE GENOMIC DNA]</scope>
    <source>
        <strain evidence="1 4">UBT1</strain>
    </source>
</reference>
<organism evidence="1 4">
    <name type="scientific">Carbonactinospora thermoautotrophica</name>
    <dbReference type="NCBI Taxonomy" id="1469144"/>
    <lineage>
        <taxon>Bacteria</taxon>
        <taxon>Bacillati</taxon>
        <taxon>Actinomycetota</taxon>
        <taxon>Actinomycetes</taxon>
        <taxon>Kitasatosporales</taxon>
        <taxon>Carbonactinosporaceae</taxon>
        <taxon>Carbonactinospora</taxon>
    </lineage>
</organism>
<evidence type="ECO:0000313" key="2">
    <source>
        <dbReference type="EMBL" id="KWX06584.1"/>
    </source>
</evidence>
<accession>A0A132N4Z0</accession>
<evidence type="ECO:0000313" key="4">
    <source>
        <dbReference type="Proteomes" id="UP000070659"/>
    </source>
</evidence>
<dbReference type="AlphaFoldDB" id="A0A132N4Z0"/>
<evidence type="ECO:0000313" key="1">
    <source>
        <dbReference type="EMBL" id="KWX05087.1"/>
    </source>
</evidence>
<dbReference type="Proteomes" id="UP000070659">
    <property type="component" value="Unassembled WGS sequence"/>
</dbReference>
<dbReference type="EMBL" id="JYIJ01000013">
    <property type="protein sequence ID" value="KWX05087.1"/>
    <property type="molecule type" value="Genomic_DNA"/>
</dbReference>
<dbReference type="Proteomes" id="UP000070598">
    <property type="component" value="Unassembled WGS sequence"/>
</dbReference>
<protein>
    <submittedName>
        <fullName evidence="1">Uncharacterized protein</fullName>
    </submittedName>
</protein>
<sequence>MDHKAATVPITYIFPGGLWIMPLERGLQQPGALDADEIGPEGLGRRDVRRLVDRHPVRAILVRDPEQVQPAKTSIMLGSLLMKTTRSRRQ</sequence>